<feature type="non-terminal residue" evidence="1">
    <location>
        <position position="1"/>
    </location>
</feature>
<keyword evidence="2" id="KW-1185">Reference proteome</keyword>
<evidence type="ECO:0000313" key="2">
    <source>
        <dbReference type="Proteomes" id="UP001597186"/>
    </source>
</evidence>
<dbReference type="Proteomes" id="UP001597186">
    <property type="component" value="Unassembled WGS sequence"/>
</dbReference>
<evidence type="ECO:0000313" key="1">
    <source>
        <dbReference type="EMBL" id="MFD1511165.1"/>
    </source>
</evidence>
<sequence length="70" mass="7716">SPPTKSSPPSKGSARKHWQELQIQVTSGQAYPVNSTQFHIVNLNNVQNSEKLNNSSFFFPCAVARTVSNI</sequence>
<organism evidence="1 2">
    <name type="scientific">Lacimonas salitolerans</name>
    <dbReference type="NCBI Taxonomy" id="1323750"/>
    <lineage>
        <taxon>Bacteria</taxon>
        <taxon>Pseudomonadati</taxon>
        <taxon>Pseudomonadota</taxon>
        <taxon>Alphaproteobacteria</taxon>
        <taxon>Rhodobacterales</taxon>
        <taxon>Paracoccaceae</taxon>
        <taxon>Lacimonas</taxon>
    </lineage>
</organism>
<protein>
    <submittedName>
        <fullName evidence="1">Uncharacterized protein</fullName>
    </submittedName>
</protein>
<proteinExistence type="predicted"/>
<reference evidence="2" key="1">
    <citation type="journal article" date="2019" name="Int. J. Syst. Evol. Microbiol.">
        <title>The Global Catalogue of Microorganisms (GCM) 10K type strain sequencing project: providing services to taxonomists for standard genome sequencing and annotation.</title>
        <authorList>
            <consortium name="The Broad Institute Genomics Platform"/>
            <consortium name="The Broad Institute Genome Sequencing Center for Infectious Disease"/>
            <person name="Wu L."/>
            <person name="Ma J."/>
        </authorList>
    </citation>
    <scope>NUCLEOTIDE SEQUENCE [LARGE SCALE GENOMIC DNA]</scope>
    <source>
        <strain evidence="2">CGMCC 1.12477</strain>
    </source>
</reference>
<name>A0ABW4EJS7_9RHOB</name>
<dbReference type="RefSeq" id="WP_379918072.1">
    <property type="nucleotide sequence ID" value="NZ_JBHUDD010000154.1"/>
</dbReference>
<accession>A0ABW4EJS7</accession>
<comment type="caution">
    <text evidence="1">The sequence shown here is derived from an EMBL/GenBank/DDBJ whole genome shotgun (WGS) entry which is preliminary data.</text>
</comment>
<dbReference type="EMBL" id="JBHUDD010000154">
    <property type="protein sequence ID" value="MFD1511165.1"/>
    <property type="molecule type" value="Genomic_DNA"/>
</dbReference>
<gene>
    <name evidence="1" type="ORF">ACFTOW_17420</name>
</gene>